<keyword evidence="4" id="KW-0862">Zinc</keyword>
<protein>
    <recommendedName>
        <fullName evidence="9">BED-type domain-containing protein</fullName>
    </recommendedName>
</protein>
<evidence type="ECO:0000313" key="7">
    <source>
        <dbReference type="EMBL" id="KAE9010598.1"/>
    </source>
</evidence>
<accession>A0A6A3KYF2</accession>
<sequence>MVISEVPASPGDITRCLFPAKKNKKRKKAKGTKRPPVQLRFVLSPLPKPSSARNEGTSSEGHRGETSLTTAPEETVIESEEEETAEPDLQTYPVPSKLYDISGAHNPYWYTFIKLVPRPEFEHLQKPGNKHARVAYCTKCNAEVDFEKGRSRVKMHLQVHHPAYFRDCEKKKKSARDGKNRLIAEARTGEDELHARARRPLKVMTDCPTRWNSARDMLARMIELKQPLTGFFRHLKTAKGKKEFQRVPKLFQPDSKDWFTIKCLIALLDPIAATSELLGGQGYPTLALAFPCLRQIERTLKRDDLFDEEALLVEDAPYKQTVLDLMTTVRLAFVDLFERRFADLPTDLLWISYLDPRLTNMEGLTNDQCKEAITGLIDAAIAMATQDNLNQSQSPQSDKDSNVSQGSSIPKKQRTTALEGVFGKRARRDAQVGADACVKRHEIRCNAEVYRYLDEVADTEFDVDPLEWWRLHGRSYPYLAPLVR</sequence>
<comment type="caution">
    <text evidence="7">The sequence shown here is derived from an EMBL/GenBank/DDBJ whole genome shotgun (WGS) entry which is preliminary data.</text>
</comment>
<evidence type="ECO:0000256" key="6">
    <source>
        <dbReference type="SAM" id="MobiDB-lite"/>
    </source>
</evidence>
<dbReference type="GO" id="GO:0005634">
    <property type="term" value="C:nucleus"/>
    <property type="evidence" value="ECO:0007669"/>
    <property type="project" value="UniProtKB-SubCell"/>
</dbReference>
<evidence type="ECO:0000256" key="2">
    <source>
        <dbReference type="ARBA" id="ARBA00022723"/>
    </source>
</evidence>
<evidence type="ECO:0000313" key="8">
    <source>
        <dbReference type="Proteomes" id="UP000429607"/>
    </source>
</evidence>
<feature type="compositionally biased region" description="Polar residues" evidence="6">
    <location>
        <begin position="388"/>
        <end position="410"/>
    </location>
</feature>
<dbReference type="SUPFAM" id="SSF53098">
    <property type="entry name" value="Ribonuclease H-like"/>
    <property type="match status" value="1"/>
</dbReference>
<dbReference type="GO" id="GO:0008270">
    <property type="term" value="F:zinc ion binding"/>
    <property type="evidence" value="ECO:0007669"/>
    <property type="project" value="UniProtKB-KW"/>
</dbReference>
<evidence type="ECO:0000256" key="1">
    <source>
        <dbReference type="ARBA" id="ARBA00004123"/>
    </source>
</evidence>
<name>A0A6A3KYF2_9STRA</name>
<feature type="compositionally biased region" description="Acidic residues" evidence="6">
    <location>
        <begin position="75"/>
        <end position="86"/>
    </location>
</feature>
<dbReference type="PANTHER" id="PTHR46481">
    <property type="entry name" value="ZINC FINGER BED DOMAIN-CONTAINING PROTEIN 4"/>
    <property type="match status" value="1"/>
</dbReference>
<proteinExistence type="predicted"/>
<keyword evidence="3" id="KW-0863">Zinc-finger</keyword>
<feature type="region of interest" description="Disordered" evidence="6">
    <location>
        <begin position="388"/>
        <end position="413"/>
    </location>
</feature>
<dbReference type="AlphaFoldDB" id="A0A6A3KYF2"/>
<dbReference type="InterPro" id="IPR012337">
    <property type="entry name" value="RNaseH-like_sf"/>
</dbReference>
<evidence type="ECO:0000256" key="5">
    <source>
        <dbReference type="ARBA" id="ARBA00023242"/>
    </source>
</evidence>
<comment type="subcellular location">
    <subcellularLocation>
        <location evidence="1">Nucleus</location>
    </subcellularLocation>
</comment>
<keyword evidence="2" id="KW-0479">Metal-binding</keyword>
<evidence type="ECO:0000256" key="4">
    <source>
        <dbReference type="ARBA" id="ARBA00022833"/>
    </source>
</evidence>
<evidence type="ECO:0000256" key="3">
    <source>
        <dbReference type="ARBA" id="ARBA00022771"/>
    </source>
</evidence>
<gene>
    <name evidence="7" type="ORF">PR001_g16135</name>
</gene>
<dbReference type="PANTHER" id="PTHR46481:SF10">
    <property type="entry name" value="ZINC FINGER BED DOMAIN-CONTAINING PROTEIN 39"/>
    <property type="match status" value="1"/>
</dbReference>
<feature type="region of interest" description="Disordered" evidence="6">
    <location>
        <begin position="1"/>
        <end position="88"/>
    </location>
</feature>
<organism evidence="7 8">
    <name type="scientific">Phytophthora rubi</name>
    <dbReference type="NCBI Taxonomy" id="129364"/>
    <lineage>
        <taxon>Eukaryota</taxon>
        <taxon>Sar</taxon>
        <taxon>Stramenopiles</taxon>
        <taxon>Oomycota</taxon>
        <taxon>Peronosporomycetes</taxon>
        <taxon>Peronosporales</taxon>
        <taxon>Peronosporaceae</taxon>
        <taxon>Phytophthora</taxon>
    </lineage>
</organism>
<feature type="compositionally biased region" description="Basic residues" evidence="6">
    <location>
        <begin position="21"/>
        <end position="33"/>
    </location>
</feature>
<evidence type="ECO:0008006" key="9">
    <source>
        <dbReference type="Google" id="ProtNLM"/>
    </source>
</evidence>
<dbReference type="EMBL" id="QXFV01001255">
    <property type="protein sequence ID" value="KAE9010598.1"/>
    <property type="molecule type" value="Genomic_DNA"/>
</dbReference>
<keyword evidence="5" id="KW-0539">Nucleus</keyword>
<dbReference type="InterPro" id="IPR052035">
    <property type="entry name" value="ZnF_BED_domain_contain"/>
</dbReference>
<reference evidence="7 8" key="1">
    <citation type="submission" date="2018-09" db="EMBL/GenBank/DDBJ databases">
        <title>Genomic investigation of the strawberry pathogen Phytophthora fragariae indicates pathogenicity is determined by transcriptional variation in three key races.</title>
        <authorList>
            <person name="Adams T.M."/>
            <person name="Armitage A.D."/>
            <person name="Sobczyk M.K."/>
            <person name="Bates H.J."/>
            <person name="Dunwell J.M."/>
            <person name="Nellist C.F."/>
            <person name="Harrison R.J."/>
        </authorList>
    </citation>
    <scope>NUCLEOTIDE SEQUENCE [LARGE SCALE GENOMIC DNA]</scope>
    <source>
        <strain evidence="7 8">SCRP249</strain>
    </source>
</reference>
<dbReference type="Proteomes" id="UP000429607">
    <property type="component" value="Unassembled WGS sequence"/>
</dbReference>